<gene>
    <name evidence="2" type="ORF">ACELLULO517_06040</name>
</gene>
<dbReference type="Proteomes" id="UP000721844">
    <property type="component" value="Unassembled WGS sequence"/>
</dbReference>
<organism evidence="2 3">
    <name type="scientific">Acidisoma cellulosilyticum</name>
    <dbReference type="NCBI Taxonomy" id="2802395"/>
    <lineage>
        <taxon>Bacteria</taxon>
        <taxon>Pseudomonadati</taxon>
        <taxon>Pseudomonadota</taxon>
        <taxon>Alphaproteobacteria</taxon>
        <taxon>Acetobacterales</taxon>
        <taxon>Acidocellaceae</taxon>
        <taxon>Acidisoma</taxon>
    </lineage>
</organism>
<sequence length="180" mass="20510">MFDGPIPLFMPGEYRFTLALDPWQIAAHHALRRQVFCTEQQIFKDDDRDATDDVATHIIAYSCIAGAPDEIVGTVRIHQPEPGLWWGSRLAVAEEHRRLGRLGAELIRLAVCTAHARGCHTFLAHVQAQNFSFFRRLHWDGLESVMLHGRPHHVMRAQLNHYPPHGRPVTHLLRPVKQAA</sequence>
<dbReference type="Gene3D" id="3.40.630.30">
    <property type="match status" value="1"/>
</dbReference>
<accession>A0A963YYZ3</accession>
<evidence type="ECO:0000313" key="3">
    <source>
        <dbReference type="Proteomes" id="UP000721844"/>
    </source>
</evidence>
<evidence type="ECO:0000259" key="1">
    <source>
        <dbReference type="PROSITE" id="PS51186"/>
    </source>
</evidence>
<dbReference type="InterPro" id="IPR016181">
    <property type="entry name" value="Acyl_CoA_acyltransferase"/>
</dbReference>
<dbReference type="InterPro" id="IPR000182">
    <property type="entry name" value="GNAT_dom"/>
</dbReference>
<reference evidence="2 3" key="1">
    <citation type="journal article" date="2021" name="Microorganisms">
        <title>Acidisoma silvae sp. nov. and Acidisomacellulosilytica sp. nov., Two Acidophilic Bacteria Isolated from Decaying Wood, Hydrolyzing Cellulose and Producing Poly-3-hydroxybutyrate.</title>
        <authorList>
            <person name="Mieszkin S."/>
            <person name="Pouder E."/>
            <person name="Uroz S."/>
            <person name="Simon-Colin C."/>
            <person name="Alain K."/>
        </authorList>
    </citation>
    <scope>NUCLEOTIDE SEQUENCE [LARGE SCALE GENOMIC DNA]</scope>
    <source>
        <strain evidence="2 3">HW T5.17</strain>
    </source>
</reference>
<comment type="caution">
    <text evidence="2">The sequence shown here is derived from an EMBL/GenBank/DDBJ whole genome shotgun (WGS) entry which is preliminary data.</text>
</comment>
<dbReference type="SUPFAM" id="SSF55729">
    <property type="entry name" value="Acyl-CoA N-acyltransferases (Nat)"/>
    <property type="match status" value="1"/>
</dbReference>
<dbReference type="InterPro" id="IPR024035">
    <property type="entry name" value="MSMEG_0567_GNAT"/>
</dbReference>
<protein>
    <submittedName>
        <fullName evidence="2">GNAT family N-acetyltransferase</fullName>
    </submittedName>
</protein>
<keyword evidence="3" id="KW-1185">Reference proteome</keyword>
<dbReference type="NCBIfam" id="TIGR04045">
    <property type="entry name" value="MSMEG_0567_GNAT"/>
    <property type="match status" value="1"/>
</dbReference>
<feature type="domain" description="N-acetyltransferase" evidence="1">
    <location>
        <begin position="15"/>
        <end position="160"/>
    </location>
</feature>
<dbReference type="Pfam" id="PF00583">
    <property type="entry name" value="Acetyltransf_1"/>
    <property type="match status" value="1"/>
</dbReference>
<dbReference type="CDD" id="cd04301">
    <property type="entry name" value="NAT_SF"/>
    <property type="match status" value="1"/>
</dbReference>
<dbReference type="AlphaFoldDB" id="A0A963YYZ3"/>
<dbReference type="GO" id="GO:0016747">
    <property type="term" value="F:acyltransferase activity, transferring groups other than amino-acyl groups"/>
    <property type="evidence" value="ECO:0007669"/>
    <property type="project" value="InterPro"/>
</dbReference>
<evidence type="ECO:0000313" key="2">
    <source>
        <dbReference type="EMBL" id="MCB8879787.1"/>
    </source>
</evidence>
<name>A0A963YYZ3_9PROT</name>
<dbReference type="PROSITE" id="PS51186">
    <property type="entry name" value="GNAT"/>
    <property type="match status" value="1"/>
</dbReference>
<proteinExistence type="predicted"/>
<dbReference type="EMBL" id="JAESVA010000002">
    <property type="protein sequence ID" value="MCB8879787.1"/>
    <property type="molecule type" value="Genomic_DNA"/>
</dbReference>